<keyword evidence="3" id="KW-0106">Calcium</keyword>
<dbReference type="SUPFAM" id="SSF47473">
    <property type="entry name" value="EF-hand"/>
    <property type="match status" value="2"/>
</dbReference>
<dbReference type="GO" id="GO:0005783">
    <property type="term" value="C:endoplasmic reticulum"/>
    <property type="evidence" value="ECO:0007669"/>
    <property type="project" value="TreeGrafter"/>
</dbReference>
<protein>
    <recommendedName>
        <fullName evidence="5">EF-hand domain-containing protein</fullName>
    </recommendedName>
</protein>
<dbReference type="InterPro" id="IPR002048">
    <property type="entry name" value="EF_hand_dom"/>
</dbReference>
<organism evidence="6 7">
    <name type="scientific">Cardiocondyla obscurior</name>
    <dbReference type="NCBI Taxonomy" id="286306"/>
    <lineage>
        <taxon>Eukaryota</taxon>
        <taxon>Metazoa</taxon>
        <taxon>Ecdysozoa</taxon>
        <taxon>Arthropoda</taxon>
        <taxon>Hexapoda</taxon>
        <taxon>Insecta</taxon>
        <taxon>Pterygota</taxon>
        <taxon>Neoptera</taxon>
        <taxon>Endopterygota</taxon>
        <taxon>Hymenoptera</taxon>
        <taxon>Apocrita</taxon>
        <taxon>Aculeata</taxon>
        <taxon>Formicoidea</taxon>
        <taxon>Formicidae</taxon>
        <taxon>Myrmicinae</taxon>
        <taxon>Cardiocondyla</taxon>
    </lineage>
</organism>
<accession>A0AAW2EX59</accession>
<dbReference type="SMART" id="SM00054">
    <property type="entry name" value="EFh"/>
    <property type="match status" value="3"/>
</dbReference>
<keyword evidence="4" id="KW-0812">Transmembrane</keyword>
<keyword evidence="4" id="KW-0472">Membrane</keyword>
<sequence>MHLSHLVRRVICKQELSCLRFLRWTVLVPLVIYISLLFVKYNKSVPLKSLSTTGDRDKEGATMDNLFVELEAVTAGRKSLPGYKNPGFNRHGDEERIKEVVEAENRQDPRSLLEDIFQRADTDENQLLDIKELAKWIHTKITEHISRAMRENAGLFIAIDNNPRNGEITWDEYHAYFLRIHGFSETYINSHDKKHSEMPRALKESIMRDRARWNEAARNYPEKLALDEFLAFTHPESSHRALLQMVEDLFEKFDRDGDEQLTEDEFSDLPSEGVGLDLREDRQQAIGGSEDRRKEFQHLIDKNKNGKADRTELLMYIDPRNPRHAIQEAQHLIALSDTNSDGKVDLLEILSKMDLFLDSKMVNTEKSFHDEFR</sequence>
<evidence type="ECO:0000256" key="2">
    <source>
        <dbReference type="ARBA" id="ARBA00022737"/>
    </source>
</evidence>
<evidence type="ECO:0000313" key="7">
    <source>
        <dbReference type="Proteomes" id="UP001430953"/>
    </source>
</evidence>
<dbReference type="PANTHER" id="PTHR10827">
    <property type="entry name" value="RETICULOCALBIN"/>
    <property type="match status" value="1"/>
</dbReference>
<feature type="domain" description="EF-hand" evidence="5">
    <location>
        <begin position="241"/>
        <end position="276"/>
    </location>
</feature>
<feature type="transmembrane region" description="Helical" evidence="4">
    <location>
        <begin position="21"/>
        <end position="39"/>
    </location>
</feature>
<dbReference type="EMBL" id="JADYXP020000018">
    <property type="protein sequence ID" value="KAL0106507.1"/>
    <property type="molecule type" value="Genomic_DNA"/>
</dbReference>
<reference evidence="6 7" key="1">
    <citation type="submission" date="2023-03" db="EMBL/GenBank/DDBJ databases">
        <title>High recombination rates correlate with genetic variation in Cardiocondyla obscurior ants.</title>
        <authorList>
            <person name="Errbii M."/>
        </authorList>
    </citation>
    <scope>NUCLEOTIDE SEQUENCE [LARGE SCALE GENOMIC DNA]</scope>
    <source>
        <strain evidence="6">Alpha-2009</strain>
        <tissue evidence="6">Whole body</tissue>
    </source>
</reference>
<dbReference type="GO" id="GO:0017156">
    <property type="term" value="P:calcium-ion regulated exocytosis"/>
    <property type="evidence" value="ECO:0007669"/>
    <property type="project" value="TreeGrafter"/>
</dbReference>
<feature type="domain" description="EF-hand" evidence="5">
    <location>
        <begin position="108"/>
        <end position="143"/>
    </location>
</feature>
<dbReference type="InterPro" id="IPR011992">
    <property type="entry name" value="EF-hand-dom_pair"/>
</dbReference>
<evidence type="ECO:0000259" key="5">
    <source>
        <dbReference type="PROSITE" id="PS50222"/>
    </source>
</evidence>
<name>A0AAW2EX59_9HYME</name>
<keyword evidence="7" id="KW-1185">Reference proteome</keyword>
<dbReference type="AlphaFoldDB" id="A0AAW2EX59"/>
<feature type="domain" description="EF-hand" evidence="5">
    <location>
        <begin position="324"/>
        <end position="359"/>
    </location>
</feature>
<comment type="caution">
    <text evidence="6">The sequence shown here is derived from an EMBL/GenBank/DDBJ whole genome shotgun (WGS) entry which is preliminary data.</text>
</comment>
<evidence type="ECO:0000256" key="3">
    <source>
        <dbReference type="ARBA" id="ARBA00022837"/>
    </source>
</evidence>
<dbReference type="InterPro" id="IPR018247">
    <property type="entry name" value="EF_Hand_1_Ca_BS"/>
</dbReference>
<dbReference type="PROSITE" id="PS50222">
    <property type="entry name" value="EF_HAND_2"/>
    <property type="match status" value="3"/>
</dbReference>
<gene>
    <name evidence="6" type="ORF">PUN28_016306</name>
</gene>
<dbReference type="PROSITE" id="PS00018">
    <property type="entry name" value="EF_HAND_1"/>
    <property type="match status" value="2"/>
</dbReference>
<dbReference type="PANTHER" id="PTHR10827:SF98">
    <property type="entry name" value="45 KDA CALCIUM-BINDING PROTEIN"/>
    <property type="match status" value="1"/>
</dbReference>
<dbReference type="GO" id="GO:0005509">
    <property type="term" value="F:calcium ion binding"/>
    <property type="evidence" value="ECO:0007669"/>
    <property type="project" value="InterPro"/>
</dbReference>
<keyword evidence="4" id="KW-1133">Transmembrane helix</keyword>
<evidence type="ECO:0000256" key="1">
    <source>
        <dbReference type="ARBA" id="ARBA00022723"/>
    </source>
</evidence>
<dbReference type="Proteomes" id="UP001430953">
    <property type="component" value="Unassembled WGS sequence"/>
</dbReference>
<keyword evidence="1" id="KW-0479">Metal-binding</keyword>
<keyword evidence="2" id="KW-0677">Repeat</keyword>
<dbReference type="Gene3D" id="1.10.238.10">
    <property type="entry name" value="EF-hand"/>
    <property type="match status" value="3"/>
</dbReference>
<evidence type="ECO:0000313" key="6">
    <source>
        <dbReference type="EMBL" id="KAL0106507.1"/>
    </source>
</evidence>
<evidence type="ECO:0000256" key="4">
    <source>
        <dbReference type="SAM" id="Phobius"/>
    </source>
</evidence>
<proteinExistence type="predicted"/>